<feature type="disulfide bond" description="Redox-active" evidence="4">
    <location>
        <begin position="75"/>
        <end position="79"/>
    </location>
</feature>
<dbReference type="EMBL" id="KF900475">
    <property type="protein sequence ID" value="AIE96295.1"/>
    <property type="molecule type" value="Genomic_DNA"/>
</dbReference>
<evidence type="ECO:0000256" key="4">
    <source>
        <dbReference type="PIRSR" id="PIRSR603782-2"/>
    </source>
</evidence>
<dbReference type="Pfam" id="PF02630">
    <property type="entry name" value="SCO1-SenC"/>
    <property type="match status" value="1"/>
</dbReference>
<dbReference type="GO" id="GO:0046872">
    <property type="term" value="F:metal ion binding"/>
    <property type="evidence" value="ECO:0007669"/>
    <property type="project" value="UniProtKB-KW"/>
</dbReference>
<dbReference type="InterPro" id="IPR036249">
    <property type="entry name" value="Thioredoxin-like_sf"/>
</dbReference>
<protein>
    <submittedName>
        <fullName evidence="6">Electron transport protein SCO1/SenC</fullName>
    </submittedName>
</protein>
<dbReference type="CDD" id="cd02968">
    <property type="entry name" value="SCO"/>
    <property type="match status" value="1"/>
</dbReference>
<evidence type="ECO:0000256" key="2">
    <source>
        <dbReference type="ARBA" id="ARBA00023008"/>
    </source>
</evidence>
<organism evidence="6">
    <name type="scientific">uncultured marine group II/III euryarchaeote AD1000_77_D05</name>
    <dbReference type="NCBI Taxonomy" id="1457810"/>
    <lineage>
        <taxon>Archaea</taxon>
        <taxon>Methanobacteriati</taxon>
        <taxon>Methanobacteriota</taxon>
        <taxon>environmental samples</taxon>
    </lineage>
</organism>
<keyword evidence="3" id="KW-0479">Metal-binding</keyword>
<name>A0A075FWZ3_9EURY</name>
<keyword evidence="4" id="KW-1015">Disulfide bond</keyword>
<evidence type="ECO:0000259" key="5">
    <source>
        <dbReference type="PROSITE" id="PS51352"/>
    </source>
</evidence>
<dbReference type="AlphaFoldDB" id="A0A075FWZ3"/>
<evidence type="ECO:0000256" key="1">
    <source>
        <dbReference type="ARBA" id="ARBA00010996"/>
    </source>
</evidence>
<dbReference type="SUPFAM" id="SSF52833">
    <property type="entry name" value="Thioredoxin-like"/>
    <property type="match status" value="1"/>
</dbReference>
<dbReference type="Gene3D" id="3.40.30.10">
    <property type="entry name" value="Glutaredoxin"/>
    <property type="match status" value="1"/>
</dbReference>
<comment type="similarity">
    <text evidence="1">Belongs to the SCO1/2 family.</text>
</comment>
<dbReference type="PROSITE" id="PS51352">
    <property type="entry name" value="THIOREDOXIN_2"/>
    <property type="match status" value="1"/>
</dbReference>
<evidence type="ECO:0000313" key="6">
    <source>
        <dbReference type="EMBL" id="AIE96295.1"/>
    </source>
</evidence>
<reference evidence="6" key="1">
    <citation type="journal article" date="2014" name="Genome Biol. Evol.">
        <title>Pangenome evidence for extensive interdomain horizontal transfer affecting lineage core and shell genes in uncultured planktonic thaumarchaeota and euryarchaeota.</title>
        <authorList>
            <person name="Deschamps P."/>
            <person name="Zivanovic Y."/>
            <person name="Moreira D."/>
            <person name="Rodriguez-Valera F."/>
            <person name="Lopez-Garcia P."/>
        </authorList>
    </citation>
    <scope>NUCLEOTIDE SEQUENCE</scope>
</reference>
<dbReference type="InterPro" id="IPR013766">
    <property type="entry name" value="Thioredoxin_domain"/>
</dbReference>
<feature type="domain" description="Thioredoxin" evidence="5">
    <location>
        <begin position="37"/>
        <end position="201"/>
    </location>
</feature>
<sequence length="202" mass="22961">MRIPKEILTALLLLLIPLSGCISEPVVEEETFHGTKWMGTEYAPLFTLESMNENLWSLEEQRGKTVILAFTYTRCYNTCPVISASLNMVHESLNASEKDNVTLVSVTIDPWHDSPSHLRNWTTDRGYDWPHLTGHPDAILPVLETYGVDPIDFEDDSEEGYGFSHTQPTYIIDAEGRPRVVWSDAEIPVDLFLQDLRIVLNL</sequence>
<keyword evidence="2 3" id="KW-0186">Copper</keyword>
<dbReference type="PANTHER" id="PTHR12151:SF25">
    <property type="entry name" value="LINALOOL DEHYDRATASE_ISOMERASE DOMAIN-CONTAINING PROTEIN"/>
    <property type="match status" value="1"/>
</dbReference>
<evidence type="ECO:0000256" key="3">
    <source>
        <dbReference type="PIRSR" id="PIRSR603782-1"/>
    </source>
</evidence>
<feature type="binding site" evidence="3">
    <location>
        <position position="75"/>
    </location>
    <ligand>
        <name>Cu cation</name>
        <dbReference type="ChEBI" id="CHEBI:23378"/>
    </ligand>
</feature>
<dbReference type="PANTHER" id="PTHR12151">
    <property type="entry name" value="ELECTRON TRANSPORT PROTIN SCO1/SENC FAMILY MEMBER"/>
    <property type="match status" value="1"/>
</dbReference>
<feature type="binding site" evidence="3">
    <location>
        <position position="79"/>
    </location>
    <ligand>
        <name>Cu cation</name>
        <dbReference type="ChEBI" id="CHEBI:23378"/>
    </ligand>
</feature>
<dbReference type="InterPro" id="IPR003782">
    <property type="entry name" value="SCO1/SenC"/>
</dbReference>
<feature type="binding site" evidence="3">
    <location>
        <position position="165"/>
    </location>
    <ligand>
        <name>Cu cation</name>
        <dbReference type="ChEBI" id="CHEBI:23378"/>
    </ligand>
</feature>
<proteinExistence type="inferred from homology"/>
<accession>A0A075FWZ3</accession>